<dbReference type="Pfam" id="PF09369">
    <property type="entry name" value="MZB"/>
    <property type="match status" value="1"/>
</dbReference>
<dbReference type="Gene3D" id="3.40.50.300">
    <property type="entry name" value="P-loop containing nucleotide triphosphate hydrolases"/>
    <property type="match status" value="2"/>
</dbReference>
<feature type="domain" description="Helicase C-terminal" evidence="4">
    <location>
        <begin position="929"/>
        <end position="1104"/>
    </location>
</feature>
<dbReference type="Proteomes" id="UP000056905">
    <property type="component" value="Chromosome"/>
</dbReference>
<dbReference type="STRING" id="69395.AQ619_07260"/>
<evidence type="ECO:0000256" key="1">
    <source>
        <dbReference type="ARBA" id="ARBA00022741"/>
    </source>
</evidence>
<dbReference type="KEGG" id="chq:AQ619_07260"/>
<keyword evidence="5" id="KW-0378">Hydrolase</keyword>
<dbReference type="Pfam" id="PF00270">
    <property type="entry name" value="DEAD"/>
    <property type="match status" value="1"/>
</dbReference>
<keyword evidence="2" id="KW-0067">ATP-binding</keyword>
<dbReference type="GO" id="GO:0006289">
    <property type="term" value="P:nucleotide-excision repair"/>
    <property type="evidence" value="ECO:0007669"/>
    <property type="project" value="TreeGrafter"/>
</dbReference>
<dbReference type="SMART" id="SM00490">
    <property type="entry name" value="HELICc"/>
    <property type="match status" value="1"/>
</dbReference>
<dbReference type="SUPFAM" id="SSF52540">
    <property type="entry name" value="P-loop containing nucleoside triphosphate hydrolases"/>
    <property type="match status" value="2"/>
</dbReference>
<evidence type="ECO:0000256" key="2">
    <source>
        <dbReference type="ARBA" id="ARBA00022840"/>
    </source>
</evidence>
<dbReference type="PANTHER" id="PTHR47957">
    <property type="entry name" value="ATP-DEPENDENT HELICASE HRQ1"/>
    <property type="match status" value="1"/>
</dbReference>
<dbReference type="Pfam" id="PF00271">
    <property type="entry name" value="Helicase_C"/>
    <property type="match status" value="1"/>
</dbReference>
<feature type="domain" description="Helicase ATP-binding" evidence="3">
    <location>
        <begin position="94"/>
        <end position="287"/>
    </location>
</feature>
<dbReference type="PROSITE" id="PS51194">
    <property type="entry name" value="HELICASE_CTER"/>
    <property type="match status" value="1"/>
</dbReference>
<accession>A0A0P0NYT1</accession>
<name>A0A0P0NYT1_9CAUL</name>
<evidence type="ECO:0000313" key="6">
    <source>
        <dbReference type="Proteomes" id="UP000056905"/>
    </source>
</evidence>
<evidence type="ECO:0000259" key="4">
    <source>
        <dbReference type="PROSITE" id="PS51194"/>
    </source>
</evidence>
<keyword evidence="1" id="KW-0547">Nucleotide-binding</keyword>
<organism evidence="5 6">
    <name type="scientific">Caulobacter henricii</name>
    <dbReference type="NCBI Taxonomy" id="69395"/>
    <lineage>
        <taxon>Bacteria</taxon>
        <taxon>Pseudomonadati</taxon>
        <taxon>Pseudomonadota</taxon>
        <taxon>Alphaproteobacteria</taxon>
        <taxon>Caulobacterales</taxon>
        <taxon>Caulobacteraceae</taxon>
        <taxon>Caulobacter</taxon>
    </lineage>
</organism>
<dbReference type="CDD" id="cd17923">
    <property type="entry name" value="DEXHc_Hrq1-like"/>
    <property type="match status" value="1"/>
</dbReference>
<dbReference type="InterPro" id="IPR027417">
    <property type="entry name" value="P-loop_NTPase"/>
</dbReference>
<reference evidence="5 6" key="1">
    <citation type="submission" date="2015-10" db="EMBL/GenBank/DDBJ databases">
        <title>Conservation of the essential genome among Caulobacter and Brevundimonas species.</title>
        <authorList>
            <person name="Scott D."/>
            <person name="Ely B."/>
        </authorList>
    </citation>
    <scope>NUCLEOTIDE SEQUENCE [LARGE SCALE GENOMIC DNA]</scope>
    <source>
        <strain evidence="5 6">CB4</strain>
    </source>
</reference>
<proteinExistence type="predicted"/>
<keyword evidence="5" id="KW-0347">Helicase</keyword>
<dbReference type="InterPro" id="IPR014001">
    <property type="entry name" value="Helicase_ATP-bd"/>
</dbReference>
<gene>
    <name evidence="5" type="ORF">AQ619_07260</name>
</gene>
<protein>
    <submittedName>
        <fullName evidence="5">ATP-dependent helicase</fullName>
    </submittedName>
</protein>
<dbReference type="OrthoDB" id="9815222at2"/>
<dbReference type="InterPro" id="IPR001650">
    <property type="entry name" value="Helicase_C-like"/>
</dbReference>
<dbReference type="PROSITE" id="PS51192">
    <property type="entry name" value="HELICASE_ATP_BIND_1"/>
    <property type="match status" value="1"/>
</dbReference>
<dbReference type="InterPro" id="IPR011545">
    <property type="entry name" value="DEAD/DEAH_box_helicase_dom"/>
</dbReference>
<dbReference type="SMART" id="SM00487">
    <property type="entry name" value="DEXDc"/>
    <property type="match status" value="1"/>
</dbReference>
<sequence>MRAFDFDRHLISSYERFSRSFSTIRSPDLRNAIDAQYDIGRFWPDALLSLNPRFLAGPTVDDLVASSDLDEATGKVFRIGERPLRFHRHQAEAIAKAKTGKSFVVTTGTGSGKSLCFFVPVVDAIVRALRAGKPRTTRAIIVYPMNALANSQMKEIDKFIGQSGLPESLRPIVKRYTGQESQEERRRIADNPPDILLTNYMMAELLLTRQDELDAKVIGNAVGLEFIVLDELHTYRGRQGADVAVLVRRLRDRCTPGKAPICIGTSATMASEGTEEGRSLAVARVATRLFGSEIGPDAVIDESLQRATDDRVTLEKAISDLADTLRLPLPTTLSDEQLRTHPVAVWAELALGLDDRLELKRKKPVQFDKAVERLARDSGIDSAECRVYLENFLTLVSLPENQRGGAGDGAFLAFKLHRFISGASEIFVTLNESPRKVLFEGQLEDPDAPGNRLYPTRFCRSCGHEYHVVTKTEVEGHTRFLPRSIDDTPVESEDDVEMAGYLCPARPDDAEFAFDGALSGYPEGWLEERNGVERLRSYRKKRVPTLYALTPEGKSGADGKDFWFIPGKFAFCLCCKDEPNQGMRERSKLAGLSGEGRSSATTLLVSSALEWMNKPTSGVSVTKRKLLGFTDNRQDAALQSGHFNDFLFVSLLRGGILRAVTSAGFDGLTEDEFGLNVVKALGFISSNKEARAHWMLDPAAGAVVREDAQRALAKVLAHRVWTDLRRGWRYTNPSLSVLRLIDVEFVGVSELAADTERLMTVLPELGEQSEVQRTELLNSLLGAMLEGLAVNTEALDLTVLDGVAQKSRSLLRSPWAIDAKENLRSRSTLLLRAPGKDIVGLREEQTLLRGGHNSRIARLINKKSILGRKLGRDEYLEMLQRLIDVLASEGLIQPVELDSDLVGWRLTPSSIKLIPGAALSDESKRGNRYFHDLYASIAAGLAAGHSAYWGLEGREHTAQVSQKQREWREWRFRYEADDLDNLAKSENRSEIKATGESDQFLPAMFCSPTMELGVDISALNAVYLRNVPPTPANYAQRAGRSGRSGQAAVVVTYCASGSPHDQYFFQRRNDMVAGIVRPPALDITNEELLRSHLQAIWLAESRLALSPDIPDILDLSGKRYPLKEEILAVISDPGLALRSRDPMRRVLDQILSADGGALPVWMEDADEYVLQVAAGAPKAFNRAFDRWRELYHSARTQLAEANVRSEIAGLSAADRRKIKAAQMQASDQLSILEQGKASNGSDFYSYRYLATEGFLPGYNFPRLPLYAFVPGEGKTGSFLSRARFLAISEFGPRSLIYHEGRAYRVMKAKLPPEVREGDGSELATKDIYICSNCGACHEVEVERCHGCDAHMAGEVPIKRTLRIDNVEAAPTERITANDEERVRQGFDIQTVFAWPKKDDQLQVTSAEFKCEDVSILALQYANSAEISRLNRGLKRRRDQTVFGFNIDPRTGYWAKSEEEDADVDVPPDMARPVRIVPIVRDRKNALLLRFKRPEDFAPSTITTIQHALLRGIEVVYQLEEGEILGEPLPARDNRRAILAYEAAEGGAGVLSRLVDSPEAISEVARTALGLMHFDNIDAAISSGDADLLSEKPDEACVRGCYRCLLSYFNQPDHEQIDRSSKEVAKLLIDLARGRTEIDLRIAAEPSPWLKAFQEESLPPPDTIGLSFADLEVEFTWRAHFVAASLQPVSSAAAKDAASKGWELLQLPASPEAGVPNELRALLKGSDGA</sequence>
<dbReference type="EMBL" id="CP013002">
    <property type="protein sequence ID" value="ALL13167.1"/>
    <property type="molecule type" value="Genomic_DNA"/>
</dbReference>
<dbReference type="GO" id="GO:0036297">
    <property type="term" value="P:interstrand cross-link repair"/>
    <property type="evidence" value="ECO:0007669"/>
    <property type="project" value="TreeGrafter"/>
</dbReference>
<evidence type="ECO:0000313" key="5">
    <source>
        <dbReference type="EMBL" id="ALL13167.1"/>
    </source>
</evidence>
<dbReference type="RefSeq" id="WP_062145903.1">
    <property type="nucleotide sequence ID" value="NZ_CP013002.1"/>
</dbReference>
<dbReference type="GO" id="GO:0005524">
    <property type="term" value="F:ATP binding"/>
    <property type="evidence" value="ECO:0007669"/>
    <property type="project" value="UniProtKB-KW"/>
</dbReference>
<keyword evidence="6" id="KW-1185">Reference proteome</keyword>
<dbReference type="InterPro" id="IPR018973">
    <property type="entry name" value="MZB"/>
</dbReference>
<dbReference type="GO" id="GO:0003676">
    <property type="term" value="F:nucleic acid binding"/>
    <property type="evidence" value="ECO:0007669"/>
    <property type="project" value="InterPro"/>
</dbReference>
<dbReference type="GO" id="GO:0043138">
    <property type="term" value="F:3'-5' DNA helicase activity"/>
    <property type="evidence" value="ECO:0007669"/>
    <property type="project" value="TreeGrafter"/>
</dbReference>
<dbReference type="PANTHER" id="PTHR47957:SF3">
    <property type="entry name" value="ATP-DEPENDENT HELICASE HRQ1"/>
    <property type="match status" value="1"/>
</dbReference>
<evidence type="ECO:0000259" key="3">
    <source>
        <dbReference type="PROSITE" id="PS51192"/>
    </source>
</evidence>